<dbReference type="Pfam" id="PF25183">
    <property type="entry name" value="OMP_b-brl_4"/>
    <property type="match status" value="1"/>
</dbReference>
<dbReference type="EMBL" id="QRBE01000006">
    <property type="protein sequence ID" value="RDS81088.1"/>
    <property type="molecule type" value="Genomic_DNA"/>
</dbReference>
<evidence type="ECO:0000313" key="10">
    <source>
        <dbReference type="Proteomes" id="UP000254258"/>
    </source>
</evidence>
<keyword evidence="5" id="KW-0472">Membrane</keyword>
<dbReference type="InterPro" id="IPR039426">
    <property type="entry name" value="TonB-dep_rcpt-like"/>
</dbReference>
<feature type="domain" description="TonB-dependent receptor plug" evidence="7">
    <location>
        <begin position="152"/>
        <end position="252"/>
    </location>
</feature>
<gene>
    <name evidence="9" type="ORF">DWU98_11085</name>
</gene>
<keyword evidence="4" id="KW-0812">Transmembrane</keyword>
<dbReference type="Proteomes" id="UP000254258">
    <property type="component" value="Unassembled WGS sequence"/>
</dbReference>
<keyword evidence="9" id="KW-0675">Receptor</keyword>
<evidence type="ECO:0000256" key="2">
    <source>
        <dbReference type="ARBA" id="ARBA00022448"/>
    </source>
</evidence>
<dbReference type="OrthoDB" id="5925371at2"/>
<dbReference type="GO" id="GO:0015344">
    <property type="term" value="F:siderophore uptake transmembrane transporter activity"/>
    <property type="evidence" value="ECO:0007669"/>
    <property type="project" value="TreeGrafter"/>
</dbReference>
<dbReference type="Gene3D" id="2.60.40.1120">
    <property type="entry name" value="Carboxypeptidase-like, regulatory domain"/>
    <property type="match status" value="1"/>
</dbReference>
<evidence type="ECO:0000256" key="4">
    <source>
        <dbReference type="ARBA" id="ARBA00022692"/>
    </source>
</evidence>
<dbReference type="Pfam" id="PF07715">
    <property type="entry name" value="Plug"/>
    <property type="match status" value="1"/>
</dbReference>
<reference evidence="9 10" key="1">
    <citation type="submission" date="2018-07" db="EMBL/GenBank/DDBJ databases">
        <title>Dyella monticola sp. nov. and Dyella psychrodurans sp. nov. isolated from monsoon evergreen broad-leaved forest soil of Dinghu Mountain, China.</title>
        <authorList>
            <person name="Gao Z."/>
            <person name="Qiu L."/>
        </authorList>
    </citation>
    <scope>NUCLEOTIDE SEQUENCE [LARGE SCALE GENOMIC DNA]</scope>
    <source>
        <strain evidence="9 10">4G-K06</strain>
    </source>
</reference>
<accession>A0A370WY67</accession>
<dbReference type="InterPro" id="IPR036942">
    <property type="entry name" value="Beta-barrel_TonB_sf"/>
</dbReference>
<dbReference type="SUPFAM" id="SSF56935">
    <property type="entry name" value="Porins"/>
    <property type="match status" value="1"/>
</dbReference>
<evidence type="ECO:0000313" key="9">
    <source>
        <dbReference type="EMBL" id="RDS81088.1"/>
    </source>
</evidence>
<dbReference type="GO" id="GO:0044718">
    <property type="term" value="P:siderophore transmembrane transport"/>
    <property type="evidence" value="ECO:0007669"/>
    <property type="project" value="TreeGrafter"/>
</dbReference>
<dbReference type="Gene3D" id="2.40.170.20">
    <property type="entry name" value="TonB-dependent receptor, beta-barrel domain"/>
    <property type="match status" value="1"/>
</dbReference>
<dbReference type="GO" id="GO:0030246">
    <property type="term" value="F:carbohydrate binding"/>
    <property type="evidence" value="ECO:0007669"/>
    <property type="project" value="InterPro"/>
</dbReference>
<organism evidence="9 10">
    <name type="scientific">Dyella monticola</name>
    <dbReference type="NCBI Taxonomy" id="1927958"/>
    <lineage>
        <taxon>Bacteria</taxon>
        <taxon>Pseudomonadati</taxon>
        <taxon>Pseudomonadota</taxon>
        <taxon>Gammaproteobacteria</taxon>
        <taxon>Lysobacterales</taxon>
        <taxon>Rhodanobacteraceae</taxon>
        <taxon>Dyella</taxon>
    </lineage>
</organism>
<dbReference type="InterPro" id="IPR037066">
    <property type="entry name" value="Plug_dom_sf"/>
</dbReference>
<dbReference type="InterPro" id="IPR013784">
    <property type="entry name" value="Carb-bd-like_fold"/>
</dbReference>
<dbReference type="PANTHER" id="PTHR30069">
    <property type="entry name" value="TONB-DEPENDENT OUTER MEMBRANE RECEPTOR"/>
    <property type="match status" value="1"/>
</dbReference>
<dbReference type="Gene3D" id="2.170.130.10">
    <property type="entry name" value="TonB-dependent receptor, plug domain"/>
    <property type="match status" value="1"/>
</dbReference>
<dbReference type="Pfam" id="PF13620">
    <property type="entry name" value="CarboxypepD_reg"/>
    <property type="match status" value="1"/>
</dbReference>
<keyword evidence="2" id="KW-0813">Transport</keyword>
<keyword evidence="3" id="KW-1134">Transmembrane beta strand</keyword>
<evidence type="ECO:0000256" key="1">
    <source>
        <dbReference type="ARBA" id="ARBA00004571"/>
    </source>
</evidence>
<sequence>MCATILKFDGGTRGTTCGNASSKTSRRRVLAAIIGTLLISAGAHGQSTTSNIYGQVTPGKGLSVVIRSDTGVTRQVGTDSNGRYNATQLPVGTYTVSLVRDGTVVQTHQPVVLNVGVGVNVSFAEQPVQAEQLAGVSVSANSVPPIDVSSVDSRTVITAQQLAALPLGRTAEAAALLAPGAVPDGGGFSSTTGAALPSFGGSSVETNAYYINGFNTTDPWLGQGGITLPYGSISQEEVYTGGYSAQYGRSDGGVLNLIGKSGTDEWHFGGQVEYTPAGLVGTQANTYYANGLPPSPVAGNLFDPNSRNSQWTSVYDAYVGGPIIKDKLFFFLSAEMSNVGGQSVGPVASSEGSPINAGGIASAPGTAENYKQHLPKWYAKINWNITDKNLLELTAASSKQETSGTVYDYDYKNLQETTLAGYANDTKSGGNFWSAKFTSYITDDLTFTALYGQMKTFDYSVPVGYDPGATYISGATFQNPALNNGVPNNGDQIVSSLTNPYYTTNNLRLSLTYVLGDHTITAGIDNLQSRALNQLTEVSGPGYYWNYGSTPNPTQALVPALGVGPIANYPNGASGYYVSKNISTQGGNLTAVQHAEYIEDQWQVTDRWLLSLGLRDDGFTNYNAAAEPYMRQTKPQWSPRVGFSWDVNGDGSFKVYGNAGRYYLGGLLVTGLEANPVLITQQYYTYSGIAANGTPTGLTQVSGPVSANNFYGQTPNPNTVTAQNLKSEDQDEFILGFTKTLGSSWIYGAKAMQRSLQHDVEQDCDDQVIINKAASIGIDDVSNATCYYFNPGQANTFAVQDPSGAFHNVTLTNAELGLPNLSLKYYSLETFLEHPFDGHWYGKIDYLFSRSYGNTESLGETDIQALAANLDTYWNFPQLMEYAGGPLGQDHTHQIKAYGYYQITPEWQVSANLTLISGGPKNCLGLYGPNQTDPDGYGSLYNWCNGQPAPPGAAGRLPWMKQVDIGIRYRPAFAQHKLGFSLDVVNLFNSQAPLNEYAEYNTGTVPAAPNPLYATPMLLQVPRYVRFGMTYDY</sequence>
<evidence type="ECO:0000259" key="7">
    <source>
        <dbReference type="Pfam" id="PF07715"/>
    </source>
</evidence>
<dbReference type="AlphaFoldDB" id="A0A370WY67"/>
<evidence type="ECO:0000256" key="6">
    <source>
        <dbReference type="ARBA" id="ARBA00023237"/>
    </source>
</evidence>
<proteinExistence type="predicted"/>
<dbReference type="GO" id="GO:0009279">
    <property type="term" value="C:cell outer membrane"/>
    <property type="evidence" value="ECO:0007669"/>
    <property type="project" value="UniProtKB-SubCell"/>
</dbReference>
<dbReference type="InterPro" id="IPR012910">
    <property type="entry name" value="Plug_dom"/>
</dbReference>
<keyword evidence="10" id="KW-1185">Reference proteome</keyword>
<dbReference type="InterPro" id="IPR057601">
    <property type="entry name" value="Oar-like_b-barrel"/>
</dbReference>
<evidence type="ECO:0000256" key="5">
    <source>
        <dbReference type="ARBA" id="ARBA00023136"/>
    </source>
</evidence>
<feature type="domain" description="TonB-dependent transporter Oar-like beta-barrel" evidence="8">
    <location>
        <begin position="369"/>
        <end position="623"/>
    </location>
</feature>
<keyword evidence="6" id="KW-0998">Cell outer membrane</keyword>
<comment type="caution">
    <text evidence="9">The sequence shown here is derived from an EMBL/GenBank/DDBJ whole genome shotgun (WGS) entry which is preliminary data.</text>
</comment>
<evidence type="ECO:0000259" key="8">
    <source>
        <dbReference type="Pfam" id="PF25183"/>
    </source>
</evidence>
<protein>
    <submittedName>
        <fullName evidence="9">TonB-dependent receptor</fullName>
    </submittedName>
</protein>
<dbReference type="PANTHER" id="PTHR30069:SF46">
    <property type="entry name" value="OAR PROTEIN"/>
    <property type="match status" value="1"/>
</dbReference>
<name>A0A370WY67_9GAMM</name>
<comment type="subcellular location">
    <subcellularLocation>
        <location evidence="1">Cell outer membrane</location>
        <topology evidence="1">Multi-pass membrane protein</topology>
    </subcellularLocation>
</comment>
<dbReference type="SUPFAM" id="SSF49452">
    <property type="entry name" value="Starch-binding domain-like"/>
    <property type="match status" value="1"/>
</dbReference>
<evidence type="ECO:0000256" key="3">
    <source>
        <dbReference type="ARBA" id="ARBA00022452"/>
    </source>
</evidence>